<dbReference type="EMBL" id="FNQC01000037">
    <property type="protein sequence ID" value="SDZ58881.1"/>
    <property type="molecule type" value="Genomic_DNA"/>
</dbReference>
<accession>A0A1H3U9W1</accession>
<name>A0A1H3U9W1_9BACT</name>
<sequence>MVEKHVNKFLEEVQKHSDKSIQNEINELRTKAVEILEAFIFKNLKLQNPRTYSLIFLNNSIPIELQSLHQVKCALVMLLNLIDDGEFLDLPNSREANSVIFYSKTEKIIRESFDVFEELFSNYPGQMDAIVKDLNRYSQILSEEGLSERLNKLGAGLEDEIEYLKNILEDVLTWDDFRLYYGNDAAVMIATLQRLIASKIAKRELLGVTGEIKKNLEDENYRLDIFSPNGFRLFDYLMKNHLTTGTGWQSDIAFFYRMMKEMEKNPFIHVTQKSFNLFLADKYPELEAMGKYKVWFDVDTVKRQQAYSAAKSAIGLK</sequence>
<proteinExistence type="predicted"/>
<dbReference type="Proteomes" id="UP000199663">
    <property type="component" value="Unassembled WGS sequence"/>
</dbReference>
<comment type="caution">
    <text evidence="1">The sequence shown here is derived from an EMBL/GenBank/DDBJ whole genome shotgun (WGS) entry which is preliminary data.</text>
</comment>
<reference evidence="1 2" key="1">
    <citation type="submission" date="2016-10" db="EMBL/GenBank/DDBJ databases">
        <authorList>
            <person name="Varghese N."/>
            <person name="Submissions S."/>
        </authorList>
    </citation>
    <scope>NUCLEOTIDE SEQUENCE [LARGE SCALE GENOMIC DNA]</scope>
    <source>
        <strain evidence="1 2">DSM 17997</strain>
    </source>
</reference>
<dbReference type="RefSeq" id="WP_019597358.1">
    <property type="nucleotide sequence ID" value="NZ_FNQC01000037.1"/>
</dbReference>
<organism evidence="1 2">
    <name type="scientific">Rhodonellum ikkaensis</name>
    <dbReference type="NCBI Taxonomy" id="336829"/>
    <lineage>
        <taxon>Bacteria</taxon>
        <taxon>Pseudomonadati</taxon>
        <taxon>Bacteroidota</taxon>
        <taxon>Cytophagia</taxon>
        <taxon>Cytophagales</taxon>
        <taxon>Cytophagaceae</taxon>
        <taxon>Rhodonellum</taxon>
    </lineage>
</organism>
<gene>
    <name evidence="1" type="ORF">SAMN05444412_1376</name>
</gene>
<evidence type="ECO:0000313" key="2">
    <source>
        <dbReference type="Proteomes" id="UP000199663"/>
    </source>
</evidence>
<protein>
    <submittedName>
        <fullName evidence="1">Uncharacterized protein</fullName>
    </submittedName>
</protein>
<evidence type="ECO:0000313" key="1">
    <source>
        <dbReference type="EMBL" id="SDZ58881.1"/>
    </source>
</evidence>
<keyword evidence="2" id="KW-1185">Reference proteome</keyword>